<proteinExistence type="predicted"/>
<sequence length="369" mass="42408">MKLGHGGQKYISSVLGCHFQTIMAEINEITNGIKTPDDKIRKPDGGKKKIIDTVENIDEVFFEILKDHTAGSPRDEEIKWTKLSLKGISNAFKSREMNISPYVVKQLLNKHGFVKRKMNKAVTMKDCKDRNKQFERIHELKEEYSKSENPIISIDVKKEFIGNFYRDGKFYYTETVKVYDHDFSTFSDGVVIPHGTYDVKRNEGYITLGTSKDTSEFCCDCIKYWLENYGKVNYPNAYSILAFADGGGSNSSRHYIFKEDLQKLVNQIGIEIRMAHYPPYTSKYNPIEHRLFCRVTAACKGAVFSSLDVVKSLIDKTSTSTGLKVFSTIKDKVYATARKVSENFKENMKIVFDDYLGKWDYREISEVKT</sequence>
<dbReference type="AlphaFoldDB" id="A0A0G3CCU9"/>
<dbReference type="InterPro" id="IPR011518">
    <property type="entry name" value="Transposase_36"/>
</dbReference>
<protein>
    <submittedName>
        <fullName evidence="1">Transposase</fullName>
    </submittedName>
</protein>
<dbReference type="NCBIfam" id="NF033519">
    <property type="entry name" value="transpos_ISAzo13"/>
    <property type="match status" value="1"/>
</dbReference>
<dbReference type="EMBL" id="CP008746">
    <property type="protein sequence ID" value="AKJ39839.1"/>
    <property type="molecule type" value="Genomic_DNA"/>
</dbReference>
<gene>
    <name evidence="1" type="ORF">MCM1_2842</name>
</gene>
<dbReference type="PATRIC" id="fig|796385.3.peg.3491"/>
<evidence type="ECO:0000313" key="2">
    <source>
        <dbReference type="Proteomes" id="UP000035331"/>
    </source>
</evidence>
<name>A0A0G3CCU9_METBA</name>
<dbReference type="RefSeq" id="WP_203225609.1">
    <property type="nucleotide sequence ID" value="NZ_CP008746.1"/>
</dbReference>
<dbReference type="Pfam" id="PF07592">
    <property type="entry name" value="DDE_Tnp_ISAZ013"/>
    <property type="match status" value="1"/>
</dbReference>
<reference evidence="2" key="1">
    <citation type="submission" date="2014-06" db="EMBL/GenBank/DDBJ databases">
        <title>The complete genome sequence of Methanosarcina barkeri CM1.</title>
        <authorList>
            <consortium name="Pastoral Greenhouse Gas Research Consortium"/>
            <person name="Lambie S.C."/>
            <person name="Leahy S.C."/>
            <person name="Kelly W.J."/>
            <person name="Li D."/>
            <person name="Reilly K."/>
            <person name="Attwood G.T."/>
            <person name="Altermann E."/>
        </authorList>
    </citation>
    <scope>NUCLEOTIDE SEQUENCE [LARGE SCALE GENOMIC DNA]</scope>
    <source>
        <strain evidence="2">CM1</strain>
    </source>
</reference>
<dbReference type="Proteomes" id="UP000035331">
    <property type="component" value="Chromosome"/>
</dbReference>
<dbReference type="GeneID" id="24886552"/>
<evidence type="ECO:0000313" key="1">
    <source>
        <dbReference type="EMBL" id="AKJ39839.1"/>
    </source>
</evidence>
<organism evidence="1 2">
    <name type="scientific">Methanosarcina barkeri CM1</name>
    <dbReference type="NCBI Taxonomy" id="796385"/>
    <lineage>
        <taxon>Archaea</taxon>
        <taxon>Methanobacteriati</taxon>
        <taxon>Methanobacteriota</taxon>
        <taxon>Stenosarchaea group</taxon>
        <taxon>Methanomicrobia</taxon>
        <taxon>Methanosarcinales</taxon>
        <taxon>Methanosarcinaceae</taxon>
        <taxon>Methanosarcina</taxon>
    </lineage>
</organism>
<reference evidence="1 2" key="2">
    <citation type="journal article" date="2015" name="Stand. Genomic Sci.">
        <title>The complete genome sequence of the rumen methanogen Methanosarcina barkeri CM1.</title>
        <authorList>
            <person name="Lambie S.C."/>
            <person name="Kelly W.J."/>
            <person name="Leahy S.C."/>
            <person name="Li D."/>
            <person name="Reilly K."/>
            <person name="McAllister T.A."/>
            <person name="Valle E.R."/>
            <person name="Attwood G.T."/>
            <person name="Altermann E."/>
        </authorList>
    </citation>
    <scope>NUCLEOTIDE SEQUENCE [LARGE SCALE GENOMIC DNA]</scope>
    <source>
        <strain evidence="1 2">CM1</strain>
    </source>
</reference>
<accession>A0A0G3CCU9</accession>